<evidence type="ECO:0000313" key="1">
    <source>
        <dbReference type="EMBL" id="QJR37956.1"/>
    </source>
</evidence>
<dbReference type="EMBL" id="CP053085">
    <property type="protein sequence ID" value="QJR37956.1"/>
    <property type="molecule type" value="Genomic_DNA"/>
</dbReference>
<dbReference type="AlphaFoldDB" id="A0A6M4IWK6"/>
<protein>
    <submittedName>
        <fullName evidence="1">Uncharacterized protein</fullName>
    </submittedName>
</protein>
<organism evidence="1 2">
    <name type="scientific">Gemmatimonas groenlandica</name>
    <dbReference type="NCBI Taxonomy" id="2732249"/>
    <lineage>
        <taxon>Bacteria</taxon>
        <taxon>Pseudomonadati</taxon>
        <taxon>Gemmatimonadota</taxon>
        <taxon>Gemmatimonadia</taxon>
        <taxon>Gemmatimonadales</taxon>
        <taxon>Gemmatimonadaceae</taxon>
        <taxon>Gemmatimonas</taxon>
    </lineage>
</organism>
<dbReference type="KEGG" id="ggr:HKW67_21720"/>
<evidence type="ECO:0000313" key="2">
    <source>
        <dbReference type="Proteomes" id="UP000500938"/>
    </source>
</evidence>
<sequence>MTGAVTPPRLAVLLAVVALSVALAWFSWPRPDTLIRVTRGGVAMVTDAYGRTAPLGDTVYVRGGGARRTIRVVNEDTVKHQLAMFNIPAGEQTEYTVPPGTFGGACTAHPTNKHLTFVIR</sequence>
<accession>A0A6M4IWK6</accession>
<reference evidence="1 2" key="1">
    <citation type="submission" date="2020-05" db="EMBL/GenBank/DDBJ databases">
        <title>Complete genome sequence of Gemmatimonas greenlandica TET16.</title>
        <authorList>
            <person name="Zeng Y."/>
        </authorList>
    </citation>
    <scope>NUCLEOTIDE SEQUENCE [LARGE SCALE GENOMIC DNA]</scope>
    <source>
        <strain evidence="1 2">TET16</strain>
    </source>
</reference>
<name>A0A6M4IWK6_9BACT</name>
<gene>
    <name evidence="1" type="ORF">HKW67_21720</name>
</gene>
<keyword evidence="2" id="KW-1185">Reference proteome</keyword>
<dbReference type="Proteomes" id="UP000500938">
    <property type="component" value="Chromosome"/>
</dbReference>
<dbReference type="RefSeq" id="WP_171227393.1">
    <property type="nucleotide sequence ID" value="NZ_CP053085.1"/>
</dbReference>
<proteinExistence type="predicted"/>